<name>A0A173GD35_9CAUD</name>
<gene>
    <name evidence="1" type="ORF">SIMMY50_132</name>
</gene>
<dbReference type="Proteomes" id="UP000222975">
    <property type="component" value="Segment"/>
</dbReference>
<protein>
    <submittedName>
        <fullName evidence="1">Uncharacterized protein</fullName>
    </submittedName>
</protein>
<proteinExistence type="predicted"/>
<organism evidence="1 2">
    <name type="scientific">Erwinia phage vB_EamM_Simmy50</name>
    <dbReference type="NCBI Taxonomy" id="1815988"/>
    <lineage>
        <taxon>Viruses</taxon>
        <taxon>Duplodnaviria</taxon>
        <taxon>Heunggongvirae</taxon>
        <taxon>Uroviricota</taxon>
        <taxon>Caudoviricetes</taxon>
        <taxon>Chimalliviridae</taxon>
        <taxon>Agricanvirus</taxon>
        <taxon>Agricanvirus simmy50</taxon>
    </lineage>
</organism>
<evidence type="ECO:0000313" key="2">
    <source>
        <dbReference type="Proteomes" id="UP000222975"/>
    </source>
</evidence>
<accession>A0A173GD35</accession>
<keyword evidence="2" id="KW-1185">Reference proteome</keyword>
<reference evidence="2" key="1">
    <citation type="submission" date="2016-03" db="EMBL/GenBank/DDBJ databases">
        <authorList>
            <person name="Sharma R."/>
            <person name="Simister A.R."/>
            <person name="Berg J.A."/>
            <person name="Jensen G.L."/>
            <person name="Keele B.R."/>
            <person name="Ward M.E.H."/>
            <person name="Breakwell D.P."/>
            <person name="Hope S."/>
            <person name="Grose J.H."/>
        </authorList>
    </citation>
    <scope>NUCLEOTIDE SEQUENCE [LARGE SCALE GENOMIC DNA]</scope>
</reference>
<dbReference type="EMBL" id="KU886223">
    <property type="protein sequence ID" value="ANH51594.1"/>
    <property type="molecule type" value="Genomic_DNA"/>
</dbReference>
<sequence>MAKKITAAALEKDIFDHEGIRVIFRVPTGKRIAEQKYTEVFTNRSPKNYTLKTLRERIVRVVGENIEFSIITGGGEIANGNYKIGNLRTTYEVIEE</sequence>
<evidence type="ECO:0000313" key="1">
    <source>
        <dbReference type="EMBL" id="ANH51594.1"/>
    </source>
</evidence>